<evidence type="ECO:0000256" key="8">
    <source>
        <dbReference type="ARBA" id="ARBA00022670"/>
    </source>
</evidence>
<dbReference type="InterPro" id="IPR000073">
    <property type="entry name" value="AB_hydrolase_1"/>
</dbReference>
<reference evidence="12 13" key="1">
    <citation type="submission" date="2021-08" db="EMBL/GenBank/DDBJ databases">
        <authorList>
            <person name="Tuo L."/>
        </authorList>
    </citation>
    <scope>NUCLEOTIDE SEQUENCE [LARGE SCALE GENOMIC DNA]</scope>
    <source>
        <strain evidence="12 13">JCM 31229</strain>
    </source>
</reference>
<evidence type="ECO:0000313" key="13">
    <source>
        <dbReference type="Proteomes" id="UP000706039"/>
    </source>
</evidence>
<comment type="catalytic activity">
    <reaction evidence="1">
        <text>Release of N-terminal proline from a peptide.</text>
        <dbReference type="EC" id="3.4.11.5"/>
    </reaction>
</comment>
<dbReference type="Proteomes" id="UP000706039">
    <property type="component" value="Unassembled WGS sequence"/>
</dbReference>
<gene>
    <name evidence="12" type="ORF">K7G82_16155</name>
</gene>
<protein>
    <recommendedName>
        <fullName evidence="5">Proline iminopeptidase</fullName>
        <ecNumber evidence="4">3.4.11.5</ecNumber>
    </recommendedName>
    <alternativeName>
        <fullName evidence="10">Prolyl aminopeptidase</fullName>
    </alternativeName>
</protein>
<dbReference type="RefSeq" id="WP_222990951.1">
    <property type="nucleotide sequence ID" value="NZ_JAINVV010000008.1"/>
</dbReference>
<keyword evidence="6" id="KW-0031">Aminopeptidase</keyword>
<comment type="similarity">
    <text evidence="3">Belongs to the peptidase S33 family.</text>
</comment>
<accession>A0ABS7PR84</accession>
<organism evidence="12 13">
    <name type="scientific">Sphingomonas colocasiae</name>
    <dbReference type="NCBI Taxonomy" id="1848973"/>
    <lineage>
        <taxon>Bacteria</taxon>
        <taxon>Pseudomonadati</taxon>
        <taxon>Pseudomonadota</taxon>
        <taxon>Alphaproteobacteria</taxon>
        <taxon>Sphingomonadales</taxon>
        <taxon>Sphingomonadaceae</taxon>
        <taxon>Sphingomonas</taxon>
    </lineage>
</organism>
<evidence type="ECO:0000256" key="5">
    <source>
        <dbReference type="ARBA" id="ARBA00021843"/>
    </source>
</evidence>
<dbReference type="Pfam" id="PF00561">
    <property type="entry name" value="Abhydrolase_1"/>
    <property type="match status" value="1"/>
</dbReference>
<keyword evidence="9 12" id="KW-0378">Hydrolase</keyword>
<dbReference type="PRINTS" id="PR00793">
    <property type="entry name" value="PROAMNOPTASE"/>
</dbReference>
<evidence type="ECO:0000256" key="9">
    <source>
        <dbReference type="ARBA" id="ARBA00022801"/>
    </source>
</evidence>
<dbReference type="EC" id="3.4.11.5" evidence="4"/>
<sequence>MANSGYDRWTRRSALGALAAGSFWSGISAHPVRATSSTKPAPIDRSGFVPIGGLDQWIGIRGDDMRNPVLLVVHGGPGEAQWPMAAHYRVWERHFTVVHWDQRGAGHSFGRHGTATPDMTLERISSDGAELVEHLCRTLGRKRIILLGHSWGSTVAVNIVQRRPDRIAAYVGTGQVGSWKGAIAIKFDLLLSKARADGDHAAVAALEKSGPPDPDDAMAVFALNDRIHRYWPPSDIEWVKSLRANAAAARSSDPQSYKDFEDGFRFSARQVVYDQIKVDLPATAGTLDTAFFVLQGRDDLITPTRDAIDYFERVVAPFKKLILIPDAGHFAFMTAPDAFLGHLTGAVRPVAIERGA</sequence>
<dbReference type="PANTHER" id="PTHR43722:SF1">
    <property type="entry name" value="PROLINE IMINOPEPTIDASE"/>
    <property type="match status" value="1"/>
</dbReference>
<keyword evidence="7" id="KW-0963">Cytoplasm</keyword>
<dbReference type="GO" id="GO:0016787">
    <property type="term" value="F:hydrolase activity"/>
    <property type="evidence" value="ECO:0007669"/>
    <property type="project" value="UniProtKB-KW"/>
</dbReference>
<evidence type="ECO:0000256" key="1">
    <source>
        <dbReference type="ARBA" id="ARBA00001585"/>
    </source>
</evidence>
<dbReference type="InterPro" id="IPR005944">
    <property type="entry name" value="Pro_iminopeptidase"/>
</dbReference>
<dbReference type="EMBL" id="JAINVV010000008">
    <property type="protein sequence ID" value="MBY8823839.1"/>
    <property type="molecule type" value="Genomic_DNA"/>
</dbReference>
<comment type="caution">
    <text evidence="12">The sequence shown here is derived from an EMBL/GenBank/DDBJ whole genome shotgun (WGS) entry which is preliminary data.</text>
</comment>
<dbReference type="Gene3D" id="3.40.50.1820">
    <property type="entry name" value="alpha/beta hydrolase"/>
    <property type="match status" value="1"/>
</dbReference>
<dbReference type="InterPro" id="IPR029058">
    <property type="entry name" value="AB_hydrolase_fold"/>
</dbReference>
<dbReference type="SUPFAM" id="SSF53474">
    <property type="entry name" value="alpha/beta-Hydrolases"/>
    <property type="match status" value="1"/>
</dbReference>
<name>A0ABS7PR84_9SPHN</name>
<evidence type="ECO:0000256" key="3">
    <source>
        <dbReference type="ARBA" id="ARBA00010088"/>
    </source>
</evidence>
<proteinExistence type="inferred from homology"/>
<evidence type="ECO:0000256" key="2">
    <source>
        <dbReference type="ARBA" id="ARBA00004496"/>
    </source>
</evidence>
<evidence type="ECO:0000313" key="12">
    <source>
        <dbReference type="EMBL" id="MBY8823839.1"/>
    </source>
</evidence>
<keyword evidence="8" id="KW-0645">Protease</keyword>
<evidence type="ECO:0000259" key="11">
    <source>
        <dbReference type="Pfam" id="PF00561"/>
    </source>
</evidence>
<keyword evidence="13" id="KW-1185">Reference proteome</keyword>
<evidence type="ECO:0000256" key="6">
    <source>
        <dbReference type="ARBA" id="ARBA00022438"/>
    </source>
</evidence>
<dbReference type="InterPro" id="IPR002410">
    <property type="entry name" value="Peptidase_S33"/>
</dbReference>
<comment type="subcellular location">
    <subcellularLocation>
        <location evidence="2">Cytoplasm</location>
    </subcellularLocation>
</comment>
<feature type="domain" description="AB hydrolase-1" evidence="11">
    <location>
        <begin position="68"/>
        <end position="336"/>
    </location>
</feature>
<evidence type="ECO:0000256" key="4">
    <source>
        <dbReference type="ARBA" id="ARBA00012568"/>
    </source>
</evidence>
<evidence type="ECO:0000256" key="7">
    <source>
        <dbReference type="ARBA" id="ARBA00022490"/>
    </source>
</evidence>
<dbReference type="PANTHER" id="PTHR43722">
    <property type="entry name" value="PROLINE IMINOPEPTIDASE"/>
    <property type="match status" value="1"/>
</dbReference>
<evidence type="ECO:0000256" key="10">
    <source>
        <dbReference type="ARBA" id="ARBA00029605"/>
    </source>
</evidence>